<feature type="compositionally biased region" description="Basic residues" evidence="1">
    <location>
        <begin position="1"/>
        <end position="11"/>
    </location>
</feature>
<organism evidence="3 4">
    <name type="scientific">Candidatus Pullichristensenella excrementigallinarum</name>
    <dbReference type="NCBI Taxonomy" id="2840907"/>
    <lineage>
        <taxon>Bacteria</taxon>
        <taxon>Bacillati</taxon>
        <taxon>Bacillota</taxon>
        <taxon>Clostridia</taxon>
        <taxon>Candidatus Pullichristensenella</taxon>
    </lineage>
</organism>
<gene>
    <name evidence="3" type="ORF">IAB02_05545</name>
</gene>
<evidence type="ECO:0000313" key="4">
    <source>
        <dbReference type="Proteomes" id="UP000824072"/>
    </source>
</evidence>
<accession>A0A9D1IDH1</accession>
<evidence type="ECO:0000256" key="1">
    <source>
        <dbReference type="SAM" id="MobiDB-lite"/>
    </source>
</evidence>
<feature type="transmembrane region" description="Helical" evidence="2">
    <location>
        <begin position="59"/>
        <end position="81"/>
    </location>
</feature>
<feature type="transmembrane region" description="Helical" evidence="2">
    <location>
        <begin position="87"/>
        <end position="109"/>
    </location>
</feature>
<keyword evidence="2" id="KW-0812">Transmembrane</keyword>
<protein>
    <submittedName>
        <fullName evidence="3">Uncharacterized protein</fullName>
    </submittedName>
</protein>
<comment type="caution">
    <text evidence="3">The sequence shown here is derived from an EMBL/GenBank/DDBJ whole genome shotgun (WGS) entry which is preliminary data.</text>
</comment>
<reference evidence="3" key="1">
    <citation type="submission" date="2020-10" db="EMBL/GenBank/DDBJ databases">
        <authorList>
            <person name="Gilroy R."/>
        </authorList>
    </citation>
    <scope>NUCLEOTIDE SEQUENCE</scope>
    <source>
        <strain evidence="3">ChiHcec3-11533</strain>
    </source>
</reference>
<evidence type="ECO:0000313" key="3">
    <source>
        <dbReference type="EMBL" id="HIU34009.1"/>
    </source>
</evidence>
<evidence type="ECO:0000256" key="2">
    <source>
        <dbReference type="SAM" id="Phobius"/>
    </source>
</evidence>
<feature type="transmembrane region" description="Helical" evidence="2">
    <location>
        <begin position="121"/>
        <end position="140"/>
    </location>
</feature>
<sequence length="142" mass="16492">MAVSRRPHRIHVNLPHPDHPHHHPQREHIAHLPYPSFKLTPVKRYRMSKKPDVGEEKLIWLRNIFAAVAAVLFLIAMAPNLAHHAKYAIRGVAYIFGAGAYLSEILMITDCFKHIQPFREMFMAYAFGILYVLMSISYFLEM</sequence>
<proteinExistence type="predicted"/>
<dbReference type="Proteomes" id="UP000824072">
    <property type="component" value="Unassembled WGS sequence"/>
</dbReference>
<feature type="region of interest" description="Disordered" evidence="1">
    <location>
        <begin position="1"/>
        <end position="26"/>
    </location>
</feature>
<reference evidence="3" key="2">
    <citation type="journal article" date="2021" name="PeerJ">
        <title>Extensive microbial diversity within the chicken gut microbiome revealed by metagenomics and culture.</title>
        <authorList>
            <person name="Gilroy R."/>
            <person name="Ravi A."/>
            <person name="Getino M."/>
            <person name="Pursley I."/>
            <person name="Horton D.L."/>
            <person name="Alikhan N.F."/>
            <person name="Baker D."/>
            <person name="Gharbi K."/>
            <person name="Hall N."/>
            <person name="Watson M."/>
            <person name="Adriaenssens E.M."/>
            <person name="Foster-Nyarko E."/>
            <person name="Jarju S."/>
            <person name="Secka A."/>
            <person name="Antonio M."/>
            <person name="Oren A."/>
            <person name="Chaudhuri R.R."/>
            <person name="La Ragione R."/>
            <person name="Hildebrand F."/>
            <person name="Pallen M.J."/>
        </authorList>
    </citation>
    <scope>NUCLEOTIDE SEQUENCE</scope>
    <source>
        <strain evidence="3">ChiHcec3-11533</strain>
    </source>
</reference>
<dbReference type="EMBL" id="DVMU01000124">
    <property type="protein sequence ID" value="HIU34009.1"/>
    <property type="molecule type" value="Genomic_DNA"/>
</dbReference>
<dbReference type="AlphaFoldDB" id="A0A9D1IDH1"/>
<name>A0A9D1IDH1_9FIRM</name>
<keyword evidence="2" id="KW-0472">Membrane</keyword>
<keyword evidence="2" id="KW-1133">Transmembrane helix</keyword>